<evidence type="ECO:0000313" key="2">
    <source>
        <dbReference type="EMBL" id="SNX72267.1"/>
    </source>
</evidence>
<dbReference type="Pfam" id="PF13410">
    <property type="entry name" value="GST_C_2"/>
    <property type="match status" value="1"/>
</dbReference>
<dbReference type="OrthoDB" id="9795329at2"/>
<dbReference type="AlphaFoldDB" id="A0A285CXF8"/>
<dbReference type="PROSITE" id="PS50404">
    <property type="entry name" value="GST_NTER"/>
    <property type="match status" value="1"/>
</dbReference>
<dbReference type="GO" id="GO:0016740">
    <property type="term" value="F:transferase activity"/>
    <property type="evidence" value="ECO:0007669"/>
    <property type="project" value="UniProtKB-KW"/>
</dbReference>
<dbReference type="SUPFAM" id="SSF47616">
    <property type="entry name" value="GST C-terminal domain-like"/>
    <property type="match status" value="1"/>
</dbReference>
<dbReference type="CDD" id="cd03205">
    <property type="entry name" value="GST_C_6"/>
    <property type="match status" value="1"/>
</dbReference>
<name>A0A285CXF8_9RHOB</name>
<evidence type="ECO:0000259" key="1">
    <source>
        <dbReference type="PROSITE" id="PS50404"/>
    </source>
</evidence>
<dbReference type="EMBL" id="OAOQ01000012">
    <property type="protein sequence ID" value="SNX72267.1"/>
    <property type="molecule type" value="Genomic_DNA"/>
</dbReference>
<dbReference type="Gene3D" id="3.40.30.10">
    <property type="entry name" value="Glutaredoxin"/>
    <property type="match status" value="1"/>
</dbReference>
<organism evidence="2 3">
    <name type="scientific">Cereibacter ovatus</name>
    <dbReference type="NCBI Taxonomy" id="439529"/>
    <lineage>
        <taxon>Bacteria</taxon>
        <taxon>Pseudomonadati</taxon>
        <taxon>Pseudomonadota</taxon>
        <taxon>Alphaproteobacteria</taxon>
        <taxon>Rhodobacterales</taxon>
        <taxon>Paracoccaceae</taxon>
        <taxon>Cereibacter</taxon>
    </lineage>
</organism>
<feature type="domain" description="GST N-terminal" evidence="1">
    <location>
        <begin position="1"/>
        <end position="77"/>
    </location>
</feature>
<reference evidence="3" key="1">
    <citation type="submission" date="2017-08" db="EMBL/GenBank/DDBJ databases">
        <authorList>
            <person name="Varghese N."/>
            <person name="Submissions S."/>
        </authorList>
    </citation>
    <scope>NUCLEOTIDE SEQUENCE [LARGE SCALE GENOMIC DNA]</scope>
    <source>
        <strain evidence="3">JA234</strain>
    </source>
</reference>
<keyword evidence="3" id="KW-1185">Reference proteome</keyword>
<dbReference type="InterPro" id="IPR004045">
    <property type="entry name" value="Glutathione_S-Trfase_N"/>
</dbReference>
<keyword evidence="2" id="KW-0808">Transferase</keyword>
<sequence>MRLYISSTSPFVRKVMVVLHETGLADRVDRLAVGGTPVDPGSLPLGKIPVLERPDGPALYDSRVICRYLDSLTGAGLYPEEPRLWDALTLEATADGILEAAVLMVYETRTRPENLRSVPWVEGQWAKIARALDAVESRWISHLSGPLDIGQIAIGCALPYLDFRHESRDWRAGRPALAAWERTFSARPAMVATVPV</sequence>
<dbReference type="SUPFAM" id="SSF52833">
    <property type="entry name" value="Thioredoxin-like"/>
    <property type="match status" value="1"/>
</dbReference>
<dbReference type="RefSeq" id="WP_097031017.1">
    <property type="nucleotide sequence ID" value="NZ_OAOQ01000012.1"/>
</dbReference>
<protein>
    <submittedName>
        <fullName evidence="2">Glutathione S-transferase</fullName>
    </submittedName>
</protein>
<gene>
    <name evidence="2" type="ORF">SAMN05878503_11213</name>
</gene>
<evidence type="ECO:0000313" key="3">
    <source>
        <dbReference type="Proteomes" id="UP000219467"/>
    </source>
</evidence>
<proteinExistence type="predicted"/>
<dbReference type="InterPro" id="IPR036249">
    <property type="entry name" value="Thioredoxin-like_sf"/>
</dbReference>
<dbReference type="Pfam" id="PF13409">
    <property type="entry name" value="GST_N_2"/>
    <property type="match status" value="1"/>
</dbReference>
<dbReference type="InterPro" id="IPR036282">
    <property type="entry name" value="Glutathione-S-Trfase_C_sf"/>
</dbReference>
<dbReference type="CDD" id="cd03049">
    <property type="entry name" value="GST_N_3"/>
    <property type="match status" value="1"/>
</dbReference>
<accession>A0A285CXF8</accession>
<dbReference type="Proteomes" id="UP000219467">
    <property type="component" value="Unassembled WGS sequence"/>
</dbReference>
<dbReference type="Gene3D" id="1.20.1050.10">
    <property type="match status" value="1"/>
</dbReference>